<feature type="domain" description="Glycosyltransferase subfamily 4-like N-terminal" evidence="2">
    <location>
        <begin position="14"/>
        <end position="182"/>
    </location>
</feature>
<dbReference type="InterPro" id="IPR001296">
    <property type="entry name" value="Glyco_trans_1"/>
</dbReference>
<reference evidence="3 4" key="1">
    <citation type="submission" date="2024-05" db="EMBL/GenBank/DDBJ databases">
        <title>Neorhizobium sp. Rsf11, a plant growth promoting and heavy metal resistant PAH-degrader.</title>
        <authorList>
            <person name="Golubev S.N."/>
            <person name="Muratova A.Y."/>
            <person name="Markelova M.I."/>
        </authorList>
    </citation>
    <scope>NUCLEOTIDE SEQUENCE [LARGE SCALE GENOMIC DNA]</scope>
    <source>
        <strain evidence="3 4">Rsf11</strain>
    </source>
</reference>
<name>A0ABV0MDB9_9HYPH</name>
<dbReference type="EC" id="2.4.-.-" evidence="3"/>
<sequence length="423" mass="45121">MNIAMFTNTYTPHIGGVARSVSGLAEELRARGHSVLVVAPEFPDMPENEVGVIRMPAIQRFAGSDFSAPVPITLTLAGKLDEFRPDIIHAHHPFLLGDTALRISASRNLPVAFTYHTRYELYGHYVAQDSPALERLVLSLALGYCDLCDAIIAPSESIKVFLNEHGVAATVTVIPTGIEASRFDHGNGKRIRAELGIGPDAFVVGHVGRLAREKNLGYLTDAIGLFLAAHDGAHFLVAGGGDMQEPMRDAFARSGLADRVHLLGPVEGERLSDVYAAMDVFAFSSHSETQGLVLAEAMTAGVPVVALEAPGAREVVVDGSNGRLLPADASAARFAEAVGWVAELSVADRAPLIQVARTTAATYSRPEAARRTLRLYETLLDGHREVRSLDDSPWAAARRALATEWDILRNIASAVGGAAIGGK</sequence>
<dbReference type="Gene3D" id="3.40.50.2000">
    <property type="entry name" value="Glycogen Phosphorylase B"/>
    <property type="match status" value="2"/>
</dbReference>
<feature type="domain" description="Glycosyl transferase family 1" evidence="1">
    <location>
        <begin position="190"/>
        <end position="348"/>
    </location>
</feature>
<evidence type="ECO:0000259" key="2">
    <source>
        <dbReference type="Pfam" id="PF13439"/>
    </source>
</evidence>
<keyword evidence="4" id="KW-1185">Reference proteome</keyword>
<evidence type="ECO:0000313" key="4">
    <source>
        <dbReference type="Proteomes" id="UP001496627"/>
    </source>
</evidence>
<dbReference type="InterPro" id="IPR028098">
    <property type="entry name" value="Glyco_trans_4-like_N"/>
</dbReference>
<protein>
    <submittedName>
        <fullName evidence="3">Glycosyltransferase</fullName>
        <ecNumber evidence="3">2.4.-.-</ecNumber>
    </submittedName>
</protein>
<dbReference type="PANTHER" id="PTHR45947:SF3">
    <property type="entry name" value="SULFOQUINOVOSYL TRANSFERASE SQD2"/>
    <property type="match status" value="1"/>
</dbReference>
<proteinExistence type="predicted"/>
<comment type="caution">
    <text evidence="3">The sequence shown here is derived from an EMBL/GenBank/DDBJ whole genome shotgun (WGS) entry which is preliminary data.</text>
</comment>
<evidence type="ECO:0000313" key="3">
    <source>
        <dbReference type="EMBL" id="MEQ1408799.1"/>
    </source>
</evidence>
<dbReference type="RefSeq" id="WP_210057220.1">
    <property type="nucleotide sequence ID" value="NZ_JBEAAL010000030.1"/>
</dbReference>
<evidence type="ECO:0000259" key="1">
    <source>
        <dbReference type="Pfam" id="PF00534"/>
    </source>
</evidence>
<dbReference type="Proteomes" id="UP001496627">
    <property type="component" value="Unassembled WGS sequence"/>
</dbReference>
<dbReference type="Pfam" id="PF13439">
    <property type="entry name" value="Glyco_transf_4"/>
    <property type="match status" value="1"/>
</dbReference>
<keyword evidence="3" id="KW-0328">Glycosyltransferase</keyword>
<dbReference type="PANTHER" id="PTHR45947">
    <property type="entry name" value="SULFOQUINOVOSYL TRANSFERASE SQD2"/>
    <property type="match status" value="1"/>
</dbReference>
<accession>A0ABV0MDB9</accession>
<dbReference type="EMBL" id="JBEAAL010000030">
    <property type="protein sequence ID" value="MEQ1408799.1"/>
    <property type="molecule type" value="Genomic_DNA"/>
</dbReference>
<gene>
    <name evidence="3" type="ORF">ABK249_28115</name>
</gene>
<dbReference type="GO" id="GO:0016757">
    <property type="term" value="F:glycosyltransferase activity"/>
    <property type="evidence" value="ECO:0007669"/>
    <property type="project" value="UniProtKB-KW"/>
</dbReference>
<dbReference type="InterPro" id="IPR050194">
    <property type="entry name" value="Glycosyltransferase_grp1"/>
</dbReference>
<keyword evidence="3" id="KW-0808">Transferase</keyword>
<organism evidence="3 4">
    <name type="scientific">Neorhizobium phenanthreniclasticum</name>
    <dbReference type="NCBI Taxonomy" id="3157917"/>
    <lineage>
        <taxon>Bacteria</taxon>
        <taxon>Pseudomonadati</taxon>
        <taxon>Pseudomonadota</taxon>
        <taxon>Alphaproteobacteria</taxon>
        <taxon>Hyphomicrobiales</taxon>
        <taxon>Rhizobiaceae</taxon>
        <taxon>Rhizobium/Agrobacterium group</taxon>
        <taxon>Neorhizobium</taxon>
    </lineage>
</organism>
<dbReference type="Pfam" id="PF00534">
    <property type="entry name" value="Glycos_transf_1"/>
    <property type="match status" value="1"/>
</dbReference>
<dbReference type="SUPFAM" id="SSF53756">
    <property type="entry name" value="UDP-Glycosyltransferase/glycogen phosphorylase"/>
    <property type="match status" value="1"/>
</dbReference>